<evidence type="ECO:0000256" key="1">
    <source>
        <dbReference type="ARBA" id="ARBA00022679"/>
    </source>
</evidence>
<feature type="domain" description="Malonyl-CoA:ACP transacylase (MAT)" evidence="2">
    <location>
        <begin position="18"/>
        <end position="315"/>
    </location>
</feature>
<dbReference type="Gene3D" id="3.30.70.3290">
    <property type="match status" value="1"/>
</dbReference>
<sequence>MTDEPEIIPAGEEKVVFLLGGQGTQYFGMARSLLDEDAVFRSTMHELDRSAADRCGRSVLEYLYAPGRGFGDRCGDLLMTNLGLFFVEYSLARSLDDRGVRPDLLVGSSLGEFIAVAVAGHLPVTDVLDFLCELSDCVVRTMPPGGMIAVLAGLDQFREVVKPSADITIASVNSDRHFVISADVAALDRARRAMVARDVLHQDLPVDFAFHSPAVNVMNSELCRLGKRMHLQLPAGTSRIYSSRTCSLITEVSGETCRQVIRGPIRFTETVSRIPSYRSHRYVDLSPSSSLAAILNSSLPETETLPVITPFNAESQNIRRVVEQLGARG</sequence>
<organism evidence="3 4">
    <name type="scientific">Streptomyces mutabilis</name>
    <dbReference type="NCBI Taxonomy" id="67332"/>
    <lineage>
        <taxon>Bacteria</taxon>
        <taxon>Bacillati</taxon>
        <taxon>Actinomycetota</taxon>
        <taxon>Actinomycetes</taxon>
        <taxon>Kitasatosporales</taxon>
        <taxon>Streptomycetaceae</taxon>
        <taxon>Streptomyces</taxon>
    </lineage>
</organism>
<keyword evidence="1" id="KW-0808">Transferase</keyword>
<dbReference type="AlphaFoldDB" id="A0A086MU60"/>
<protein>
    <recommendedName>
        <fullName evidence="2">Malonyl-CoA:ACP transacylase (MAT) domain-containing protein</fullName>
    </recommendedName>
</protein>
<dbReference type="Pfam" id="PF00698">
    <property type="entry name" value="Acyl_transf_1"/>
    <property type="match status" value="1"/>
</dbReference>
<dbReference type="InterPro" id="IPR050444">
    <property type="entry name" value="Polyketide_Synthase"/>
</dbReference>
<dbReference type="SUPFAM" id="SSF52151">
    <property type="entry name" value="FabD/lysophospholipase-like"/>
    <property type="match status" value="1"/>
</dbReference>
<dbReference type="SUPFAM" id="SSF55048">
    <property type="entry name" value="Probable ACP-binding domain of malonyl-CoA ACP transacylase"/>
    <property type="match status" value="1"/>
</dbReference>
<dbReference type="InterPro" id="IPR014043">
    <property type="entry name" value="Acyl_transferase_dom"/>
</dbReference>
<dbReference type="InterPro" id="IPR016036">
    <property type="entry name" value="Malonyl_transacylase_ACP-bd"/>
</dbReference>
<dbReference type="InterPro" id="IPR016035">
    <property type="entry name" value="Acyl_Trfase/lysoPLipase"/>
</dbReference>
<dbReference type="Proteomes" id="UP000029095">
    <property type="component" value="Unassembled WGS sequence"/>
</dbReference>
<dbReference type="GO" id="GO:0016740">
    <property type="term" value="F:transferase activity"/>
    <property type="evidence" value="ECO:0007669"/>
    <property type="project" value="UniProtKB-KW"/>
</dbReference>
<reference evidence="3 4" key="1">
    <citation type="submission" date="2014-05" db="EMBL/GenBank/DDBJ databases">
        <title>Complete genome sequence of the Streptomyces mutabilis TRM45540.</title>
        <authorList>
            <person name="Luo X."/>
            <person name="Zhang L."/>
        </authorList>
    </citation>
    <scope>NUCLEOTIDE SEQUENCE [LARGE SCALE GENOMIC DNA]</scope>
    <source>
        <strain evidence="3 4">TRM45540</strain>
    </source>
</reference>
<dbReference type="RefSeq" id="WP_043382666.1">
    <property type="nucleotide sequence ID" value="NZ_KN039947.1"/>
</dbReference>
<evidence type="ECO:0000313" key="3">
    <source>
        <dbReference type="EMBL" id="KFG72428.1"/>
    </source>
</evidence>
<dbReference type="InterPro" id="IPR001227">
    <property type="entry name" value="Ac_transferase_dom_sf"/>
</dbReference>
<comment type="caution">
    <text evidence="3">The sequence shown here is derived from an EMBL/GenBank/DDBJ whole genome shotgun (WGS) entry which is preliminary data.</text>
</comment>
<dbReference type="EMBL" id="JNFQ01000003">
    <property type="protein sequence ID" value="KFG72428.1"/>
    <property type="molecule type" value="Genomic_DNA"/>
</dbReference>
<accession>A0A086MU60</accession>
<dbReference type="Gene3D" id="3.40.366.10">
    <property type="entry name" value="Malonyl-Coenzyme A Acyl Carrier Protein, domain 2"/>
    <property type="match status" value="1"/>
</dbReference>
<evidence type="ECO:0000259" key="2">
    <source>
        <dbReference type="SMART" id="SM00827"/>
    </source>
</evidence>
<dbReference type="PANTHER" id="PTHR45681">
    <property type="entry name" value="POLYKETIDE SYNTHASE 44-RELATED"/>
    <property type="match status" value="1"/>
</dbReference>
<evidence type="ECO:0000313" key="4">
    <source>
        <dbReference type="Proteomes" id="UP000029095"/>
    </source>
</evidence>
<proteinExistence type="predicted"/>
<gene>
    <name evidence="3" type="ORF">FM21_30265</name>
</gene>
<dbReference type="PANTHER" id="PTHR45681:SF6">
    <property type="entry name" value="POLYKETIDE SYNTHASE 37"/>
    <property type="match status" value="1"/>
</dbReference>
<dbReference type="SMART" id="SM00827">
    <property type="entry name" value="PKS_AT"/>
    <property type="match status" value="1"/>
</dbReference>
<dbReference type="HOGENOM" id="CLU_030558_3_1_11"/>
<name>A0A086MU60_9ACTN</name>
<dbReference type="STRING" id="1915400.FM21_30265"/>
<keyword evidence="4" id="KW-1185">Reference proteome</keyword>